<dbReference type="InterPro" id="IPR032710">
    <property type="entry name" value="NTF2-like_dom_sf"/>
</dbReference>
<gene>
    <name evidence="2" type="ORF">Air01nite_43350</name>
</gene>
<comment type="caution">
    <text evidence="2">The sequence shown here is derived from an EMBL/GenBank/DDBJ whole genome shotgun (WGS) entry which is preliminary data.</text>
</comment>
<dbReference type="Gene3D" id="3.10.450.50">
    <property type="match status" value="1"/>
</dbReference>
<evidence type="ECO:0000313" key="3">
    <source>
        <dbReference type="Proteomes" id="UP000624325"/>
    </source>
</evidence>
<dbReference type="InterPro" id="IPR037401">
    <property type="entry name" value="SnoaL-like"/>
</dbReference>
<dbReference type="SUPFAM" id="SSF54427">
    <property type="entry name" value="NTF2-like"/>
    <property type="match status" value="1"/>
</dbReference>
<sequence>MPFADITRNAYTKTEMTDAVTRLFQNQDRGPILPMLSDNVVLTLPATLPYGGKFTGRTAFDEFFAKSPANSPVWKSFDIKVNEIIAADDHIIARLTNKAVPTATGKEVIFENLWLFKVANGRITSAQLYADTAAATGA</sequence>
<reference evidence="2 3" key="1">
    <citation type="submission" date="2021-01" db="EMBL/GenBank/DDBJ databases">
        <title>Whole genome shotgun sequence of Asanoa iriomotensis NBRC 100142.</title>
        <authorList>
            <person name="Komaki H."/>
            <person name="Tamura T."/>
        </authorList>
    </citation>
    <scope>NUCLEOTIDE SEQUENCE [LARGE SCALE GENOMIC DNA]</scope>
    <source>
        <strain evidence="2 3">NBRC 100142</strain>
    </source>
</reference>
<name>A0ABQ4C7F2_9ACTN</name>
<protein>
    <recommendedName>
        <fullName evidence="1">SnoaL-like domain-containing protein</fullName>
    </recommendedName>
</protein>
<dbReference type="RefSeq" id="WP_203704667.1">
    <property type="nucleotide sequence ID" value="NZ_BAAALU010000009.1"/>
</dbReference>
<evidence type="ECO:0000313" key="2">
    <source>
        <dbReference type="EMBL" id="GIF58240.1"/>
    </source>
</evidence>
<feature type="domain" description="SnoaL-like" evidence="1">
    <location>
        <begin position="22"/>
        <end position="125"/>
    </location>
</feature>
<organism evidence="2 3">
    <name type="scientific">Asanoa iriomotensis</name>
    <dbReference type="NCBI Taxonomy" id="234613"/>
    <lineage>
        <taxon>Bacteria</taxon>
        <taxon>Bacillati</taxon>
        <taxon>Actinomycetota</taxon>
        <taxon>Actinomycetes</taxon>
        <taxon>Micromonosporales</taxon>
        <taxon>Micromonosporaceae</taxon>
        <taxon>Asanoa</taxon>
    </lineage>
</organism>
<dbReference type="PANTHER" id="PTHR41252">
    <property type="entry name" value="BLR2505 PROTEIN"/>
    <property type="match status" value="1"/>
</dbReference>
<keyword evidence="3" id="KW-1185">Reference proteome</keyword>
<proteinExistence type="predicted"/>
<dbReference type="Pfam" id="PF12680">
    <property type="entry name" value="SnoaL_2"/>
    <property type="match status" value="1"/>
</dbReference>
<dbReference type="Proteomes" id="UP000624325">
    <property type="component" value="Unassembled WGS sequence"/>
</dbReference>
<dbReference type="EMBL" id="BONC01000031">
    <property type="protein sequence ID" value="GIF58240.1"/>
    <property type="molecule type" value="Genomic_DNA"/>
</dbReference>
<accession>A0ABQ4C7F2</accession>
<evidence type="ECO:0000259" key="1">
    <source>
        <dbReference type="Pfam" id="PF12680"/>
    </source>
</evidence>
<dbReference type="PANTHER" id="PTHR41252:SF1">
    <property type="entry name" value="BLR2505 PROTEIN"/>
    <property type="match status" value="1"/>
</dbReference>